<protein>
    <submittedName>
        <fullName evidence="6">NitT/TauT family transport system substrate-binding protein</fullName>
    </submittedName>
</protein>
<dbReference type="EMBL" id="SLUI01000016">
    <property type="protein sequence ID" value="TCL33914.1"/>
    <property type="molecule type" value="Genomic_DNA"/>
</dbReference>
<evidence type="ECO:0000256" key="3">
    <source>
        <dbReference type="ARBA" id="ARBA00022729"/>
    </source>
</evidence>
<dbReference type="Pfam" id="PF09084">
    <property type="entry name" value="NMT1"/>
    <property type="match status" value="1"/>
</dbReference>
<dbReference type="PROSITE" id="PS51257">
    <property type="entry name" value="PROKAR_LIPOPROTEIN"/>
    <property type="match status" value="1"/>
</dbReference>
<dbReference type="GO" id="GO:0042597">
    <property type="term" value="C:periplasmic space"/>
    <property type="evidence" value="ECO:0007669"/>
    <property type="project" value="UniProtKB-SubCell"/>
</dbReference>
<reference evidence="6 7" key="1">
    <citation type="submission" date="2019-03" db="EMBL/GenBank/DDBJ databases">
        <title>Genomic Encyclopedia of Type Strains, Phase IV (KMG-IV): sequencing the most valuable type-strain genomes for metagenomic binning, comparative biology and taxonomic classification.</title>
        <authorList>
            <person name="Goeker M."/>
        </authorList>
    </citation>
    <scope>NUCLEOTIDE SEQUENCE [LARGE SCALE GENOMIC DNA]</scope>
    <source>
        <strain evidence="6 7">DSM 15969</strain>
    </source>
</reference>
<dbReference type="Gene3D" id="3.40.190.10">
    <property type="entry name" value="Periplasmic binding protein-like II"/>
    <property type="match status" value="2"/>
</dbReference>
<evidence type="ECO:0000259" key="5">
    <source>
        <dbReference type="Pfam" id="PF09084"/>
    </source>
</evidence>
<comment type="subcellular location">
    <subcellularLocation>
        <location evidence="1">Periplasm</location>
    </subcellularLocation>
</comment>
<proteinExistence type="inferred from homology"/>
<dbReference type="PANTHER" id="PTHR30024:SF47">
    <property type="entry name" value="TAURINE-BINDING PERIPLASMIC PROTEIN"/>
    <property type="match status" value="1"/>
</dbReference>
<feature type="signal peptide" evidence="4">
    <location>
        <begin position="1"/>
        <end position="22"/>
    </location>
</feature>
<comment type="caution">
    <text evidence="6">The sequence shown here is derived from an EMBL/GenBank/DDBJ whole genome shotgun (WGS) entry which is preliminary data.</text>
</comment>
<feature type="chain" id="PRO_5039341706" evidence="4">
    <location>
        <begin position="23"/>
        <end position="362"/>
    </location>
</feature>
<dbReference type="OrthoDB" id="9815602at2"/>
<dbReference type="Proteomes" id="UP000295063">
    <property type="component" value="Unassembled WGS sequence"/>
</dbReference>
<dbReference type="SUPFAM" id="SSF53850">
    <property type="entry name" value="Periplasmic binding protein-like II"/>
    <property type="match status" value="1"/>
</dbReference>
<dbReference type="RefSeq" id="WP_132082953.1">
    <property type="nucleotide sequence ID" value="NZ_SLUI01000016.1"/>
</dbReference>
<evidence type="ECO:0000313" key="7">
    <source>
        <dbReference type="Proteomes" id="UP000295063"/>
    </source>
</evidence>
<evidence type="ECO:0000256" key="2">
    <source>
        <dbReference type="ARBA" id="ARBA00010742"/>
    </source>
</evidence>
<dbReference type="AlphaFoldDB" id="A0A4V2Q816"/>
<dbReference type="PANTHER" id="PTHR30024">
    <property type="entry name" value="ALIPHATIC SULFONATES-BINDING PROTEIN-RELATED"/>
    <property type="match status" value="1"/>
</dbReference>
<evidence type="ECO:0000256" key="1">
    <source>
        <dbReference type="ARBA" id="ARBA00004418"/>
    </source>
</evidence>
<name>A0A4V2Q816_9FIRM</name>
<keyword evidence="7" id="KW-1185">Reference proteome</keyword>
<evidence type="ECO:0000313" key="6">
    <source>
        <dbReference type="EMBL" id="TCL33914.1"/>
    </source>
</evidence>
<organism evidence="6 7">
    <name type="scientific">Anaerospora hongkongensis</name>
    <dbReference type="NCBI Taxonomy" id="244830"/>
    <lineage>
        <taxon>Bacteria</taxon>
        <taxon>Bacillati</taxon>
        <taxon>Bacillota</taxon>
        <taxon>Negativicutes</taxon>
        <taxon>Selenomonadales</taxon>
        <taxon>Sporomusaceae</taxon>
        <taxon>Anaerospora</taxon>
    </lineage>
</organism>
<gene>
    <name evidence="6" type="ORF">EV210_11610</name>
</gene>
<dbReference type="InterPro" id="IPR015168">
    <property type="entry name" value="SsuA/THI5"/>
</dbReference>
<sequence length="362" mass="40051">MRRRFWPALTAILIMVTLLITACGQTTPTQQSSKPQQASPAWAPGLTPLPQETVVKVGMKQVISDAGILIGMARGYYKDLGIAIEPVQFNSGQEMINQLAAGQLDVGATVTAAGLLNAMSRDIPVKIVADKGINVAGKGYYRLVIRKDLVGVINDYQDLKGRKIAIVGTASLDEIALVRVLEKAGLTTKDVDLQIIRAFPDMLVSMSNKSIDAAMVIEPFITQGIAKDFIDPWKDPSDYDPDAQTALLVYGTSMTTRPELANRFMAAYVKSVRDYNDAFFKNIKQQEIIDILCKYSVIKDAKLYEKMFPTGLNPDGYVRMKGIALDIDWYKQNNLIKPDLKLEDVVDNKYVNFAIKSLGKYQ</sequence>
<keyword evidence="3 4" id="KW-0732">Signal</keyword>
<comment type="similarity">
    <text evidence="2">Belongs to the bacterial solute-binding protein SsuA/TauA family.</text>
</comment>
<evidence type="ECO:0000256" key="4">
    <source>
        <dbReference type="SAM" id="SignalP"/>
    </source>
</evidence>
<accession>A0A4V2Q816</accession>
<feature type="domain" description="SsuA/THI5-like" evidence="5">
    <location>
        <begin position="66"/>
        <end position="273"/>
    </location>
</feature>